<evidence type="ECO:0000256" key="1">
    <source>
        <dbReference type="SAM" id="MobiDB-lite"/>
    </source>
</evidence>
<feature type="compositionally biased region" description="Pro residues" evidence="1">
    <location>
        <begin position="189"/>
        <end position="203"/>
    </location>
</feature>
<dbReference type="AlphaFoldDB" id="A0AAQ3XBH2"/>
<feature type="region of interest" description="Disordered" evidence="1">
    <location>
        <begin position="35"/>
        <end position="136"/>
    </location>
</feature>
<organism evidence="2 3">
    <name type="scientific">Paspalum notatum var. saurae</name>
    <dbReference type="NCBI Taxonomy" id="547442"/>
    <lineage>
        <taxon>Eukaryota</taxon>
        <taxon>Viridiplantae</taxon>
        <taxon>Streptophyta</taxon>
        <taxon>Embryophyta</taxon>
        <taxon>Tracheophyta</taxon>
        <taxon>Spermatophyta</taxon>
        <taxon>Magnoliopsida</taxon>
        <taxon>Liliopsida</taxon>
        <taxon>Poales</taxon>
        <taxon>Poaceae</taxon>
        <taxon>PACMAD clade</taxon>
        <taxon>Panicoideae</taxon>
        <taxon>Andropogonodae</taxon>
        <taxon>Paspaleae</taxon>
        <taxon>Paspalinae</taxon>
        <taxon>Paspalum</taxon>
    </lineage>
</organism>
<evidence type="ECO:0000313" key="3">
    <source>
        <dbReference type="Proteomes" id="UP001341281"/>
    </source>
</evidence>
<gene>
    <name evidence="2" type="ORF">U9M48_038269</name>
</gene>
<evidence type="ECO:0000313" key="2">
    <source>
        <dbReference type="EMBL" id="WVZ92185.1"/>
    </source>
</evidence>
<feature type="compositionally biased region" description="Polar residues" evidence="1">
    <location>
        <begin position="40"/>
        <end position="63"/>
    </location>
</feature>
<reference evidence="2 3" key="1">
    <citation type="submission" date="2024-02" db="EMBL/GenBank/DDBJ databases">
        <title>High-quality chromosome-scale genome assembly of Pensacola bahiagrass (Paspalum notatum Flugge var. saurae).</title>
        <authorList>
            <person name="Vega J.M."/>
            <person name="Podio M."/>
            <person name="Orjuela J."/>
            <person name="Siena L.A."/>
            <person name="Pessino S.C."/>
            <person name="Combes M.C."/>
            <person name="Mariac C."/>
            <person name="Albertini E."/>
            <person name="Pupilli F."/>
            <person name="Ortiz J.P.A."/>
            <person name="Leblanc O."/>
        </authorList>
    </citation>
    <scope>NUCLEOTIDE SEQUENCE [LARGE SCALE GENOMIC DNA]</scope>
    <source>
        <strain evidence="2">R1</strain>
        <tissue evidence="2">Leaf</tissue>
    </source>
</reference>
<name>A0AAQ3XBH2_PASNO</name>
<keyword evidence="3" id="KW-1185">Reference proteome</keyword>
<feature type="region of interest" description="Disordered" evidence="1">
    <location>
        <begin position="186"/>
        <end position="210"/>
    </location>
</feature>
<dbReference type="EMBL" id="CP144753">
    <property type="protein sequence ID" value="WVZ92185.1"/>
    <property type="molecule type" value="Genomic_DNA"/>
</dbReference>
<sequence>MPSPCIHTGTGDCLPRLSLGDCLVLLLSRSRISPFHRRSCSSPDLSRRQSCFSSNPDFSTQSQKKLEQPKKRPGLGPPESARLTVGSAPGPDQNRGRPSRPLNLAGPHSPSFLSSLTGDGCGGSLPRSSIPPPPPHTQLAAFSLLVVPAPAAASFTRCVGRGQICSPPIAVAVDRRLFLCLAPSRQPAAAPPPPPGPPPPPPFTLAAARSAAAGRRATSLPLASTRHALILYARN</sequence>
<accession>A0AAQ3XBH2</accession>
<dbReference type="Proteomes" id="UP001341281">
    <property type="component" value="Chromosome 09"/>
</dbReference>
<proteinExistence type="predicted"/>
<protein>
    <submittedName>
        <fullName evidence="2">Uncharacterized protein</fullName>
    </submittedName>
</protein>